<dbReference type="PaxDb" id="589924-Ferp_0587"/>
<dbReference type="Proteomes" id="UP000002613">
    <property type="component" value="Chromosome"/>
</dbReference>
<name>D3S3C6_FERPA</name>
<evidence type="ECO:0000259" key="3">
    <source>
        <dbReference type="SMART" id="SM01027"/>
    </source>
</evidence>
<reference evidence="5" key="1">
    <citation type="submission" date="2010-02" db="EMBL/GenBank/DDBJ databases">
        <title>Complete sequence of Ferroglobus placidus DSM 10642.</title>
        <authorList>
            <consortium name="US DOE Joint Genome Institute"/>
            <person name="Lucas S."/>
            <person name="Copeland A."/>
            <person name="Lapidus A."/>
            <person name="Cheng J.-F."/>
            <person name="Bruce D."/>
            <person name="Goodwin L."/>
            <person name="Pitluck S."/>
            <person name="Saunders E."/>
            <person name="Brettin T."/>
            <person name="Detter J.C."/>
            <person name="Han C."/>
            <person name="Tapia R."/>
            <person name="Larimer F."/>
            <person name="Land M."/>
            <person name="Hauser L."/>
            <person name="Kyrpides N."/>
            <person name="Ivanova N."/>
            <person name="Holmes D."/>
            <person name="Lovley D."/>
            <person name="Kyrpides N."/>
            <person name="Anderson I.J."/>
            <person name="Woyke T."/>
        </authorList>
    </citation>
    <scope>NUCLEOTIDE SEQUENCE [LARGE SCALE GENOMIC DNA]</scope>
    <source>
        <strain evidence="5">DSM 10642 / AEDII12DO</strain>
    </source>
</reference>
<dbReference type="SMART" id="SM01027">
    <property type="entry name" value="Beta-Casp"/>
    <property type="match status" value="1"/>
</dbReference>
<dbReference type="Pfam" id="PF00753">
    <property type="entry name" value="Lactamase_B"/>
    <property type="match status" value="1"/>
</dbReference>
<dbReference type="HOGENOM" id="CLU_009673_5_0_2"/>
<dbReference type="SMART" id="SM00849">
    <property type="entry name" value="Lactamase_B"/>
    <property type="match status" value="1"/>
</dbReference>
<sequence>MVKIRFLGACREVTGSMHLLDTGKTKILLDCGMRQGVDSVEREKHIPFDPSEIDYIILSHAHIDHSGLIPYLYLRGFRGRVVTTTATRAIAELLLLDSAKIMKEEYEKSNIPPLFDERDVVEVMSHFDAYPYNKPVRLQDVKLSFLDAGHILGSAVTLLRINGLQICYTGDIGSGTSPLMNPPTPPKEADVLIMESTYGNRRHEDRAKAVETMKAVISDTIKAGGKVLIPVFAVGRAQEVLYVLRNLRDKIRVKVYLDTPLGSRVTDIYKSYSNMLRKEFYELFLRGKNPIEFEGLEYVTTYNRSRELAKSNEPCIILSASGMLEGGRVLNHLPYILQDENSTVLFVGYQAEGTLGRQIVDGNKLVYVNGDEVDVRCNVVNVSAFSAHADEDGLVGFVEGMDYYPRRIYIVHGEEEAARNLLARLPKVRKSIPERGEEADLGWGGRAGMDGEREGRAIIDFKPGFVDFMGLSIHPEPLLLVREGEMLILRRYGEVVGELMSAGEELAVEIRAAVKSAEVEKISVEAGDIARLREFMEAGILSKKLSKEIVCTLLKEGRDEVIRMLNLKRDKDRFPVKDPEVVNDFVEYMVNLLKTRKEVEIVAAFEELIPKISGMCY</sequence>
<evidence type="ECO:0000313" key="5">
    <source>
        <dbReference type="Proteomes" id="UP000002613"/>
    </source>
</evidence>
<dbReference type="OrthoDB" id="40950at2157"/>
<dbReference type="PANTHER" id="PTHR11203:SF37">
    <property type="entry name" value="INTEGRATOR COMPLEX SUBUNIT 11"/>
    <property type="match status" value="1"/>
</dbReference>
<gene>
    <name evidence="4" type="ordered locus">Ferp_0587</name>
</gene>
<keyword evidence="5" id="KW-1185">Reference proteome</keyword>
<dbReference type="NCBIfam" id="NF045584">
    <property type="entry name" value="cas14_MBL_CASP"/>
    <property type="match status" value="1"/>
</dbReference>
<dbReference type="CDD" id="cd16295">
    <property type="entry name" value="TTHA0252-CPSF-like_MBL-fold"/>
    <property type="match status" value="1"/>
</dbReference>
<dbReference type="AlphaFoldDB" id="D3S3C6"/>
<dbReference type="Gene3D" id="3.60.15.10">
    <property type="entry name" value="Ribonuclease Z/Hydroxyacylglutathione hydrolase-like"/>
    <property type="match status" value="1"/>
</dbReference>
<dbReference type="KEGG" id="fpl:Ferp_0587"/>
<dbReference type="RefSeq" id="WP_012965105.1">
    <property type="nucleotide sequence ID" value="NC_013849.1"/>
</dbReference>
<dbReference type="SUPFAM" id="SSF56281">
    <property type="entry name" value="Metallo-hydrolase/oxidoreductase"/>
    <property type="match status" value="1"/>
</dbReference>
<dbReference type="Pfam" id="PF07521">
    <property type="entry name" value="RMMBL"/>
    <property type="match status" value="1"/>
</dbReference>
<evidence type="ECO:0000313" key="4">
    <source>
        <dbReference type="EMBL" id="ADC64759.1"/>
    </source>
</evidence>
<dbReference type="STRING" id="589924.Ferp_0587"/>
<dbReference type="Pfam" id="PF10996">
    <property type="entry name" value="Beta-Casp"/>
    <property type="match status" value="1"/>
</dbReference>
<keyword evidence="1" id="KW-0378">Hydrolase</keyword>
<dbReference type="GO" id="GO:0016787">
    <property type="term" value="F:hydrolase activity"/>
    <property type="evidence" value="ECO:0007669"/>
    <property type="project" value="UniProtKB-KW"/>
</dbReference>
<dbReference type="InterPro" id="IPR036866">
    <property type="entry name" value="RibonucZ/Hydroxyglut_hydro"/>
</dbReference>
<dbReference type="InterPro" id="IPR022712">
    <property type="entry name" value="Beta_Casp"/>
</dbReference>
<dbReference type="Gene3D" id="3.40.50.10890">
    <property type="match status" value="1"/>
</dbReference>
<organism evidence="4 5">
    <name type="scientific">Ferroglobus placidus (strain DSM 10642 / AEDII12DO)</name>
    <dbReference type="NCBI Taxonomy" id="589924"/>
    <lineage>
        <taxon>Archaea</taxon>
        <taxon>Methanobacteriati</taxon>
        <taxon>Methanobacteriota</taxon>
        <taxon>Archaeoglobi</taxon>
        <taxon>Archaeoglobales</taxon>
        <taxon>Archaeoglobaceae</taxon>
        <taxon>Ferroglobus</taxon>
    </lineage>
</organism>
<reference evidence="4 5" key="2">
    <citation type="journal article" date="2011" name="Stand. Genomic Sci.">
        <title>Complete genome sequence of Ferroglobus placidus AEDII12DO.</title>
        <authorList>
            <person name="Anderson I."/>
            <person name="Risso C."/>
            <person name="Holmes D."/>
            <person name="Lucas S."/>
            <person name="Copeland A."/>
            <person name="Lapidus A."/>
            <person name="Cheng J.F."/>
            <person name="Bruce D."/>
            <person name="Goodwin L."/>
            <person name="Pitluck S."/>
            <person name="Saunders E."/>
            <person name="Brettin T."/>
            <person name="Detter J.C."/>
            <person name="Han C."/>
            <person name="Tapia R."/>
            <person name="Larimer F."/>
            <person name="Land M."/>
            <person name="Hauser L."/>
            <person name="Woyke T."/>
            <person name="Lovley D."/>
            <person name="Kyrpides N."/>
            <person name="Ivanova N."/>
        </authorList>
    </citation>
    <scope>NUCLEOTIDE SEQUENCE [LARGE SCALE GENOMIC DNA]</scope>
    <source>
        <strain evidence="5">DSM 10642 / AEDII12DO</strain>
    </source>
</reference>
<protein>
    <submittedName>
        <fullName evidence="4">RNA-metabolising metallo-beta-lactamase</fullName>
    </submittedName>
</protein>
<dbReference type="PANTHER" id="PTHR11203">
    <property type="entry name" value="CLEAVAGE AND POLYADENYLATION SPECIFICITY FACTOR FAMILY MEMBER"/>
    <property type="match status" value="1"/>
</dbReference>
<accession>D3S3C6</accession>
<dbReference type="InterPro" id="IPR001279">
    <property type="entry name" value="Metallo-B-lactamas"/>
</dbReference>
<dbReference type="GeneID" id="25395290"/>
<dbReference type="InterPro" id="IPR050698">
    <property type="entry name" value="MBL"/>
</dbReference>
<feature type="domain" description="Beta-Casp" evidence="3">
    <location>
        <begin position="237"/>
        <end position="359"/>
    </location>
</feature>
<evidence type="ECO:0000259" key="2">
    <source>
        <dbReference type="SMART" id="SM00849"/>
    </source>
</evidence>
<proteinExistence type="predicted"/>
<dbReference type="GO" id="GO:0004521">
    <property type="term" value="F:RNA endonuclease activity"/>
    <property type="evidence" value="ECO:0007669"/>
    <property type="project" value="TreeGrafter"/>
</dbReference>
<dbReference type="InterPro" id="IPR011108">
    <property type="entry name" value="RMMBL"/>
</dbReference>
<dbReference type="eggNOG" id="arCOG00543">
    <property type="taxonomic scope" value="Archaea"/>
</dbReference>
<evidence type="ECO:0000256" key="1">
    <source>
        <dbReference type="ARBA" id="ARBA00022801"/>
    </source>
</evidence>
<dbReference type="EMBL" id="CP001899">
    <property type="protein sequence ID" value="ADC64759.1"/>
    <property type="molecule type" value="Genomic_DNA"/>
</dbReference>
<feature type="domain" description="Metallo-beta-lactamase" evidence="2">
    <location>
        <begin position="14"/>
        <end position="213"/>
    </location>
</feature>